<keyword evidence="2" id="KW-1185">Reference proteome</keyword>
<accession>A0A090T0G4</accession>
<reference evidence="1 2" key="2">
    <citation type="submission" date="2014-09" db="EMBL/GenBank/DDBJ databases">
        <authorList>
            <consortium name="NBRP consortium"/>
            <person name="Sawabe T."/>
            <person name="Meirelles P."/>
            <person name="Nakanishi M."/>
            <person name="Sayaka M."/>
            <person name="Hattori M."/>
            <person name="Ohkuma M."/>
        </authorList>
    </citation>
    <scope>NUCLEOTIDE SEQUENCE [LARGE SCALE GENOMIC DNA]</scope>
    <source>
        <strain evidence="1 2">JCM 19240</strain>
    </source>
</reference>
<organism evidence="1 2">
    <name type="scientific">Vibrio maritimus</name>
    <dbReference type="NCBI Taxonomy" id="990268"/>
    <lineage>
        <taxon>Bacteria</taxon>
        <taxon>Pseudomonadati</taxon>
        <taxon>Pseudomonadota</taxon>
        <taxon>Gammaproteobacteria</taxon>
        <taxon>Vibrionales</taxon>
        <taxon>Vibrionaceae</taxon>
        <taxon>Vibrio</taxon>
    </lineage>
</organism>
<evidence type="ECO:0000313" key="2">
    <source>
        <dbReference type="Proteomes" id="UP000029224"/>
    </source>
</evidence>
<dbReference type="AlphaFoldDB" id="A0A090T0G4"/>
<comment type="caution">
    <text evidence="1">The sequence shown here is derived from an EMBL/GenBank/DDBJ whole genome shotgun (WGS) entry which is preliminary data.</text>
</comment>
<reference evidence="1 2" key="1">
    <citation type="submission" date="2014-09" db="EMBL/GenBank/DDBJ databases">
        <title>Vibrio maritimus JCM 19240. (C210) whole genome shotgun sequence.</title>
        <authorList>
            <person name="Sawabe T."/>
            <person name="Meirelles P."/>
            <person name="Nakanishi M."/>
            <person name="Sayaka M."/>
            <person name="Hattori M."/>
            <person name="Ohkuma M."/>
        </authorList>
    </citation>
    <scope>NUCLEOTIDE SEQUENCE [LARGE SCALE GENOMIC DNA]</scope>
    <source>
        <strain evidence="1 2">JCM 19240</strain>
    </source>
</reference>
<sequence>MILILKVSNLVLSLLPGCVVPIGYVPREVNVVVTGITESILIKVRLVLIGDSCTVVDVICDGIIVGIIE</sequence>
<protein>
    <submittedName>
        <fullName evidence="1">Uncharacterized protein</fullName>
    </submittedName>
</protein>
<gene>
    <name evidence="1" type="ORF">JCM19240_2176</name>
</gene>
<name>A0A090T0G4_9VIBR</name>
<dbReference type="Proteomes" id="UP000029224">
    <property type="component" value="Unassembled WGS sequence"/>
</dbReference>
<evidence type="ECO:0000313" key="1">
    <source>
        <dbReference type="EMBL" id="GAL33480.1"/>
    </source>
</evidence>
<dbReference type="EMBL" id="BBMT01000003">
    <property type="protein sequence ID" value="GAL33480.1"/>
    <property type="molecule type" value="Genomic_DNA"/>
</dbReference>
<proteinExistence type="predicted"/>